<protein>
    <submittedName>
        <fullName evidence="1">Uncharacterized protein</fullName>
    </submittedName>
</protein>
<proteinExistence type="predicted"/>
<organism evidence="1 2">
    <name type="scientific">Rhizopus oryzae</name>
    <name type="common">Mucormycosis agent</name>
    <name type="synonym">Rhizopus arrhizus var. delemar</name>
    <dbReference type="NCBI Taxonomy" id="64495"/>
    <lineage>
        <taxon>Eukaryota</taxon>
        <taxon>Fungi</taxon>
        <taxon>Fungi incertae sedis</taxon>
        <taxon>Mucoromycota</taxon>
        <taxon>Mucoromycotina</taxon>
        <taxon>Mucoromycetes</taxon>
        <taxon>Mucorales</taxon>
        <taxon>Mucorineae</taxon>
        <taxon>Rhizopodaceae</taxon>
        <taxon>Rhizopus</taxon>
    </lineage>
</organism>
<evidence type="ECO:0000313" key="2">
    <source>
        <dbReference type="Proteomes" id="UP000716291"/>
    </source>
</evidence>
<keyword evidence="2" id="KW-1185">Reference proteome</keyword>
<reference evidence="1" key="1">
    <citation type="journal article" date="2020" name="Microb. Genom.">
        <title>Genetic diversity of clinical and environmental Mucorales isolates obtained from an investigation of mucormycosis cases among solid organ transplant recipients.</title>
        <authorList>
            <person name="Nguyen M.H."/>
            <person name="Kaul D."/>
            <person name="Muto C."/>
            <person name="Cheng S.J."/>
            <person name="Richter R.A."/>
            <person name="Bruno V.M."/>
            <person name="Liu G."/>
            <person name="Beyhan S."/>
            <person name="Sundermann A.J."/>
            <person name="Mounaud S."/>
            <person name="Pasculle A.W."/>
            <person name="Nierman W.C."/>
            <person name="Driscoll E."/>
            <person name="Cumbie R."/>
            <person name="Clancy C.J."/>
            <person name="Dupont C.L."/>
        </authorList>
    </citation>
    <scope>NUCLEOTIDE SEQUENCE</scope>
    <source>
        <strain evidence="1">GL11</strain>
    </source>
</reference>
<dbReference type="Proteomes" id="UP000716291">
    <property type="component" value="Unassembled WGS sequence"/>
</dbReference>
<evidence type="ECO:0000313" key="1">
    <source>
        <dbReference type="EMBL" id="KAG1309707.1"/>
    </source>
</evidence>
<sequence length="174" mass="19972">MVSKPPLTQIFPSLLLPNQVFKASYWSGTFVKHIYEFDMACGKFRCKSPTSLDPFRSKNKNYFKQLQLCRIQEITFFHQLKCPHNSIHMISSVLPLPAFTETESDNILDSLLPDGTPIALLNTKWFREPQLFHSSTLPASYPCASPIDWCRFWKASVPQNSHVTLETLSSQNDM</sequence>
<dbReference type="AlphaFoldDB" id="A0A9P6XBA8"/>
<accession>A0A9P6XBA8</accession>
<dbReference type="OrthoDB" id="2201831at2759"/>
<gene>
    <name evidence="1" type="ORF">G6F64_005106</name>
</gene>
<comment type="caution">
    <text evidence="1">The sequence shown here is derived from an EMBL/GenBank/DDBJ whole genome shotgun (WGS) entry which is preliminary data.</text>
</comment>
<dbReference type="EMBL" id="JAANQT010000602">
    <property type="protein sequence ID" value="KAG1309707.1"/>
    <property type="molecule type" value="Genomic_DNA"/>
</dbReference>
<name>A0A9P6XBA8_RHIOR</name>